<sequence length="80" mass="8648">MPVELDALLDPVDLVCDELREAIHLRFDMPECRCIGDQPAQVVVAAARCRGLVNEDGAHGVPPGYTKTPPGRGLRLCGRP</sequence>
<dbReference type="EMBL" id="FWFG01000086">
    <property type="protein sequence ID" value="SLM93473.1"/>
    <property type="molecule type" value="Genomic_DNA"/>
</dbReference>
<evidence type="ECO:0000313" key="3">
    <source>
        <dbReference type="Proteomes" id="UP000195981"/>
    </source>
</evidence>
<evidence type="ECO:0000313" key="2">
    <source>
        <dbReference type="EMBL" id="SLM93473.1"/>
    </source>
</evidence>
<reference evidence="2 3" key="1">
    <citation type="submission" date="2017-02" db="EMBL/GenBank/DDBJ databases">
        <authorList>
            <person name="Peterson S.W."/>
        </authorList>
    </citation>
    <scope>NUCLEOTIDE SEQUENCE [LARGE SCALE GENOMIC DNA]</scope>
    <source>
        <strain evidence="2 3">CIP104813</strain>
    </source>
</reference>
<organism evidence="2 3">
    <name type="scientific">Brachybacterium nesterenkovii</name>
    <dbReference type="NCBI Taxonomy" id="47847"/>
    <lineage>
        <taxon>Bacteria</taxon>
        <taxon>Bacillati</taxon>
        <taxon>Actinomycetota</taxon>
        <taxon>Actinomycetes</taxon>
        <taxon>Micrococcales</taxon>
        <taxon>Dermabacteraceae</taxon>
        <taxon>Brachybacterium</taxon>
    </lineage>
</organism>
<name>A0A1X6X3V0_9MICO</name>
<gene>
    <name evidence="2" type="ORF">FM110_09950</name>
</gene>
<protein>
    <submittedName>
        <fullName evidence="2">Uncharacterized protein</fullName>
    </submittedName>
</protein>
<dbReference type="Proteomes" id="UP000195981">
    <property type="component" value="Unassembled WGS sequence"/>
</dbReference>
<keyword evidence="3" id="KW-1185">Reference proteome</keyword>
<accession>A0A1X6X3V0</accession>
<dbReference type="AlphaFoldDB" id="A0A1X6X3V0"/>
<evidence type="ECO:0000256" key="1">
    <source>
        <dbReference type="SAM" id="MobiDB-lite"/>
    </source>
</evidence>
<feature type="region of interest" description="Disordered" evidence="1">
    <location>
        <begin position="60"/>
        <end position="80"/>
    </location>
</feature>
<proteinExistence type="predicted"/>